<evidence type="ECO:0000313" key="1">
    <source>
        <dbReference type="EMBL" id="GGC52311.1"/>
    </source>
</evidence>
<reference evidence="1" key="2">
    <citation type="submission" date="2020-09" db="EMBL/GenBank/DDBJ databases">
        <authorList>
            <person name="Sun Q."/>
            <person name="Zhou Y."/>
        </authorList>
    </citation>
    <scope>NUCLEOTIDE SEQUENCE</scope>
    <source>
        <strain evidence="1">CGMCC 1.15478</strain>
    </source>
</reference>
<dbReference type="EMBL" id="BMJH01000001">
    <property type="protein sequence ID" value="GGC52311.1"/>
    <property type="molecule type" value="Genomic_DNA"/>
</dbReference>
<comment type="caution">
    <text evidence="1">The sequence shown here is derived from an EMBL/GenBank/DDBJ whole genome shotgun (WGS) entry which is preliminary data.</text>
</comment>
<accession>A0A916X7N6</accession>
<reference evidence="1" key="1">
    <citation type="journal article" date="2014" name="Int. J. Syst. Evol. Microbiol.">
        <title>Complete genome sequence of Corynebacterium casei LMG S-19264T (=DSM 44701T), isolated from a smear-ripened cheese.</title>
        <authorList>
            <consortium name="US DOE Joint Genome Institute (JGI-PGF)"/>
            <person name="Walter F."/>
            <person name="Albersmeier A."/>
            <person name="Kalinowski J."/>
            <person name="Ruckert C."/>
        </authorList>
    </citation>
    <scope>NUCLEOTIDE SEQUENCE</scope>
    <source>
        <strain evidence="1">CGMCC 1.15478</strain>
    </source>
</reference>
<protein>
    <submittedName>
        <fullName evidence="1">Uncharacterized protein</fullName>
    </submittedName>
</protein>
<proteinExistence type="predicted"/>
<name>A0A916X7N6_9ACTN</name>
<evidence type="ECO:0000313" key="2">
    <source>
        <dbReference type="Proteomes" id="UP000641514"/>
    </source>
</evidence>
<keyword evidence="2" id="KW-1185">Reference proteome</keyword>
<organism evidence="1 2">
    <name type="scientific">Hoyosella rhizosphaerae</name>
    <dbReference type="NCBI Taxonomy" id="1755582"/>
    <lineage>
        <taxon>Bacteria</taxon>
        <taxon>Bacillati</taxon>
        <taxon>Actinomycetota</taxon>
        <taxon>Actinomycetes</taxon>
        <taxon>Mycobacteriales</taxon>
        <taxon>Hoyosellaceae</taxon>
        <taxon>Hoyosella</taxon>
    </lineage>
</organism>
<gene>
    <name evidence="1" type="ORF">GCM10011410_00780</name>
</gene>
<dbReference type="AlphaFoldDB" id="A0A916X7N6"/>
<sequence>MQPAQERPEQDRPRGFIRVDPATVKVAVFLASQVKSFTTPSFELRGVGKIGSYTIPTVTVPSIAFEAGQVYPPRLPRVRINRSR</sequence>
<dbReference type="Proteomes" id="UP000641514">
    <property type="component" value="Unassembled WGS sequence"/>
</dbReference>